<dbReference type="AlphaFoldDB" id="A0A9D2I6X8"/>
<dbReference type="Gene3D" id="3.30.730.10">
    <property type="entry name" value="AP2/ERF domain"/>
    <property type="match status" value="1"/>
</dbReference>
<reference evidence="1" key="2">
    <citation type="submission" date="2021-04" db="EMBL/GenBank/DDBJ databases">
        <authorList>
            <person name="Gilroy R."/>
        </authorList>
    </citation>
    <scope>NUCLEOTIDE SEQUENCE</scope>
    <source>
        <strain evidence="1">CHK179-7159</strain>
    </source>
</reference>
<sequence>MARRSRNLSRMRFGRLTAEYPTEHRDHKGSIYWRCRCDCGKETEVTADSLLSGNTKSCGCLRKELRNGIHNNLHMVDGTCVEWLEVRKGRCDNTSGYGGVTKMRNGKYRASIGFKGMRIFLGVFDTFEDAVEARLKAEEDIHQAFVSLYHYWTKRNSRDPEWGKKNPLVFEIKKDHGQPYRVISSPEIEEEA</sequence>
<protein>
    <recommendedName>
        <fullName evidence="3">AP2/ERF domain-containing protein</fullName>
    </recommendedName>
</protein>
<organism evidence="1 2">
    <name type="scientific">Candidatus Eisenbergiella merdipullorum</name>
    <dbReference type="NCBI Taxonomy" id="2838553"/>
    <lineage>
        <taxon>Bacteria</taxon>
        <taxon>Bacillati</taxon>
        <taxon>Bacillota</taxon>
        <taxon>Clostridia</taxon>
        <taxon>Lachnospirales</taxon>
        <taxon>Lachnospiraceae</taxon>
        <taxon>Eisenbergiella</taxon>
    </lineage>
</organism>
<reference evidence="1" key="1">
    <citation type="journal article" date="2021" name="PeerJ">
        <title>Extensive microbial diversity within the chicken gut microbiome revealed by metagenomics and culture.</title>
        <authorList>
            <person name="Gilroy R."/>
            <person name="Ravi A."/>
            <person name="Getino M."/>
            <person name="Pursley I."/>
            <person name="Horton D.L."/>
            <person name="Alikhan N.F."/>
            <person name="Baker D."/>
            <person name="Gharbi K."/>
            <person name="Hall N."/>
            <person name="Watson M."/>
            <person name="Adriaenssens E.M."/>
            <person name="Foster-Nyarko E."/>
            <person name="Jarju S."/>
            <person name="Secka A."/>
            <person name="Antonio M."/>
            <person name="Oren A."/>
            <person name="Chaudhuri R.R."/>
            <person name="La Ragione R."/>
            <person name="Hildebrand F."/>
            <person name="Pallen M.J."/>
        </authorList>
    </citation>
    <scope>NUCLEOTIDE SEQUENCE</scope>
    <source>
        <strain evidence="1">CHK179-7159</strain>
    </source>
</reference>
<dbReference type="InterPro" id="IPR036955">
    <property type="entry name" value="AP2/ERF_dom_sf"/>
</dbReference>
<evidence type="ECO:0008006" key="3">
    <source>
        <dbReference type="Google" id="ProtNLM"/>
    </source>
</evidence>
<dbReference type="EMBL" id="DWYY01000093">
    <property type="protein sequence ID" value="HJA93202.1"/>
    <property type="molecule type" value="Genomic_DNA"/>
</dbReference>
<dbReference type="GO" id="GO:0003700">
    <property type="term" value="F:DNA-binding transcription factor activity"/>
    <property type="evidence" value="ECO:0007669"/>
    <property type="project" value="InterPro"/>
</dbReference>
<comment type="caution">
    <text evidence="1">The sequence shown here is derived from an EMBL/GenBank/DDBJ whole genome shotgun (WGS) entry which is preliminary data.</text>
</comment>
<dbReference type="SUPFAM" id="SSF54171">
    <property type="entry name" value="DNA-binding domain"/>
    <property type="match status" value="1"/>
</dbReference>
<dbReference type="GO" id="GO:0003677">
    <property type="term" value="F:DNA binding"/>
    <property type="evidence" value="ECO:0007669"/>
    <property type="project" value="InterPro"/>
</dbReference>
<dbReference type="InterPro" id="IPR016177">
    <property type="entry name" value="DNA-bd_dom_sf"/>
</dbReference>
<evidence type="ECO:0000313" key="2">
    <source>
        <dbReference type="Proteomes" id="UP000886858"/>
    </source>
</evidence>
<evidence type="ECO:0000313" key="1">
    <source>
        <dbReference type="EMBL" id="HJA93202.1"/>
    </source>
</evidence>
<proteinExistence type="predicted"/>
<gene>
    <name evidence="1" type="ORF">H9717_08855</name>
</gene>
<dbReference type="Proteomes" id="UP000886858">
    <property type="component" value="Unassembled WGS sequence"/>
</dbReference>
<name>A0A9D2I6X8_9FIRM</name>
<accession>A0A9D2I6X8</accession>